<evidence type="ECO:0000256" key="1">
    <source>
        <dbReference type="SAM" id="Phobius"/>
    </source>
</evidence>
<feature type="transmembrane region" description="Helical" evidence="1">
    <location>
        <begin position="552"/>
        <end position="570"/>
    </location>
</feature>
<protein>
    <submittedName>
        <fullName evidence="2">Uncharacterized protein</fullName>
    </submittedName>
</protein>
<feature type="transmembrane region" description="Helical" evidence="1">
    <location>
        <begin position="474"/>
        <end position="494"/>
    </location>
</feature>
<dbReference type="EMBL" id="CAJVNV010000555">
    <property type="protein sequence ID" value="CAG8236454.1"/>
    <property type="molecule type" value="Genomic_DNA"/>
</dbReference>
<feature type="transmembrane region" description="Helical" evidence="1">
    <location>
        <begin position="443"/>
        <end position="462"/>
    </location>
</feature>
<keyword evidence="1" id="KW-0472">Membrane</keyword>
<feature type="transmembrane region" description="Helical" evidence="1">
    <location>
        <begin position="500"/>
        <end position="520"/>
    </location>
</feature>
<organism evidence="2 3">
    <name type="scientific">Penicillium nalgiovense</name>
    <dbReference type="NCBI Taxonomy" id="60175"/>
    <lineage>
        <taxon>Eukaryota</taxon>
        <taxon>Fungi</taxon>
        <taxon>Dikarya</taxon>
        <taxon>Ascomycota</taxon>
        <taxon>Pezizomycotina</taxon>
        <taxon>Eurotiomycetes</taxon>
        <taxon>Eurotiomycetidae</taxon>
        <taxon>Eurotiales</taxon>
        <taxon>Aspergillaceae</taxon>
        <taxon>Penicillium</taxon>
    </lineage>
</organism>
<feature type="transmembrane region" description="Helical" evidence="1">
    <location>
        <begin position="527"/>
        <end position="546"/>
    </location>
</feature>
<dbReference type="Proteomes" id="UP001153461">
    <property type="component" value="Unassembled WGS sequence"/>
</dbReference>
<accession>A0A9W4I8D2</accession>
<sequence length="589" mass="68225">MIFDMISDEFLKKNYRKIARRSNLGLVEQTFRYKGTNADELIFERGDTWSACFERLRSSAGKNENEREICLVTSDTSHLGDAFSFIHKIFLIGHRFQQACSVPSRMIIQILQTKWRLSDETMTKITESLCAKELSLPAWQPKLPSHRNKAQLEGHVQLPLKFSFKWINAPYYATDLSVYVFRPYGKYPQVKTLDIILTSMQYEQIRRAIVVVNNHNTLAELGHFLPAQVFQHDVSGLPYIMQVFQAVCTKVTDELVTFLTKTCDDINYMVYEGRLRPSGSKMQYLRHLEDCQHAAKECCRQNRSTLQMLLDQVNVIQGPRSHYETNLINELEMVVTDLNYFHDEIESSLRRISGVCRDIREQLDIVQIRRTSILGILAGLYLPLAFVTSFLGMNLNQFTQPQPSWRNATHIDVTNPGNFTISQSKIVDSGANQAWSLQNFFEIAIPLVVGTILAPLVIGSVIRAFLRALRRGRTWWRLIFTLFVICYSTFSGIATRYFTMGLVMFAPFSLFVGLNMIMLARRKRIDWLGLIFWFVSTCCFEMALYYLVDDAALGITGAFYGISFFFVWWLRPNFYYRWDQGRRPKAKES</sequence>
<keyword evidence="1" id="KW-1133">Transmembrane helix</keyword>
<gene>
    <name evidence="2" type="ORF">PNAL_LOCUS8376</name>
</gene>
<reference evidence="2" key="1">
    <citation type="submission" date="2021-07" db="EMBL/GenBank/DDBJ databases">
        <authorList>
            <person name="Branca A.L. A."/>
        </authorList>
    </citation>
    <scope>NUCLEOTIDE SEQUENCE</scope>
</reference>
<feature type="transmembrane region" description="Helical" evidence="1">
    <location>
        <begin position="373"/>
        <end position="393"/>
    </location>
</feature>
<comment type="caution">
    <text evidence="2">The sequence shown here is derived from an EMBL/GenBank/DDBJ whole genome shotgun (WGS) entry which is preliminary data.</text>
</comment>
<proteinExistence type="predicted"/>
<evidence type="ECO:0000313" key="2">
    <source>
        <dbReference type="EMBL" id="CAG8236454.1"/>
    </source>
</evidence>
<name>A0A9W4I8D2_PENNA</name>
<dbReference type="OrthoDB" id="3231000at2759"/>
<evidence type="ECO:0000313" key="3">
    <source>
        <dbReference type="Proteomes" id="UP001153461"/>
    </source>
</evidence>
<dbReference type="AlphaFoldDB" id="A0A9W4I8D2"/>
<keyword evidence="1" id="KW-0812">Transmembrane</keyword>